<reference evidence="1 2" key="1">
    <citation type="submission" date="2016-04" db="EMBL/GenBank/DDBJ databases">
        <title>A degradative enzymes factory behind the ericoid mycorrhizal symbiosis.</title>
        <authorList>
            <consortium name="DOE Joint Genome Institute"/>
            <person name="Martino E."/>
            <person name="Morin E."/>
            <person name="Grelet G."/>
            <person name="Kuo A."/>
            <person name="Kohler A."/>
            <person name="Daghino S."/>
            <person name="Barry K."/>
            <person name="Choi C."/>
            <person name="Cichocki N."/>
            <person name="Clum A."/>
            <person name="Copeland A."/>
            <person name="Hainaut M."/>
            <person name="Haridas S."/>
            <person name="Labutti K."/>
            <person name="Lindquist E."/>
            <person name="Lipzen A."/>
            <person name="Khouja H.-R."/>
            <person name="Murat C."/>
            <person name="Ohm R."/>
            <person name="Olson A."/>
            <person name="Spatafora J."/>
            <person name="Veneault-Fourrey C."/>
            <person name="Henrissat B."/>
            <person name="Grigoriev I."/>
            <person name="Martin F."/>
            <person name="Perotto S."/>
        </authorList>
    </citation>
    <scope>NUCLEOTIDE SEQUENCE [LARGE SCALE GENOMIC DNA]</scope>
    <source>
        <strain evidence="1 2">F</strain>
    </source>
</reference>
<evidence type="ECO:0000313" key="1">
    <source>
        <dbReference type="EMBL" id="PMD39303.1"/>
    </source>
</evidence>
<protein>
    <submittedName>
        <fullName evidence="1">Uncharacterized protein</fullName>
    </submittedName>
</protein>
<proteinExistence type="predicted"/>
<keyword evidence="2" id="KW-1185">Reference proteome</keyword>
<dbReference type="EMBL" id="KZ613947">
    <property type="protein sequence ID" value="PMD39303.1"/>
    <property type="molecule type" value="Genomic_DNA"/>
</dbReference>
<accession>A0A2J6RLA6</accession>
<dbReference type="OrthoDB" id="10401960at2759"/>
<evidence type="ECO:0000313" key="2">
    <source>
        <dbReference type="Proteomes" id="UP000235786"/>
    </source>
</evidence>
<gene>
    <name evidence="1" type="ORF">L207DRAFT_56771</name>
</gene>
<dbReference type="Proteomes" id="UP000235786">
    <property type="component" value="Unassembled WGS sequence"/>
</dbReference>
<dbReference type="AlphaFoldDB" id="A0A2J6RLA6"/>
<organism evidence="1 2">
    <name type="scientific">Hyaloscypha variabilis (strain UAMH 11265 / GT02V1 / F)</name>
    <name type="common">Meliniomyces variabilis</name>
    <dbReference type="NCBI Taxonomy" id="1149755"/>
    <lineage>
        <taxon>Eukaryota</taxon>
        <taxon>Fungi</taxon>
        <taxon>Dikarya</taxon>
        <taxon>Ascomycota</taxon>
        <taxon>Pezizomycotina</taxon>
        <taxon>Leotiomycetes</taxon>
        <taxon>Helotiales</taxon>
        <taxon>Hyaloscyphaceae</taxon>
        <taxon>Hyaloscypha</taxon>
        <taxon>Hyaloscypha variabilis</taxon>
    </lineage>
</organism>
<sequence>MVATADPQDPKFLRPPRGQAENRLCMCWIPHRWWVQGSGWLQLATRHLRPALLPLSYEYLSMLEHRQPASFANTSSHHSYTTSNLLSQALDVGPSDRSNSNTPDILQHFLTYHIKYVQVPPSSSDQLTRRAAFLPLNSTRYHRARSKAEPTELYTPLPLHLQANPAAIGSCAAAHIPGREACVSAGTFAPTAPREKHQGSCALASPPVGSLCLRNIPSAIAWDGGNARAMVQQWCGAAAGSRSRFLW</sequence>
<name>A0A2J6RLA6_HYAVF</name>